<sequence>MGNFWNGSYVHSSGCLKLNLANNFFLELNAQAIKLKVCETTSGPAVRGSTHVIAYAKAWATRSGSGVSERPRIGKPGGEIQQNCKPDHKS</sequence>
<dbReference type="SUPFAM" id="SSF47240">
    <property type="entry name" value="Ferritin-like"/>
    <property type="match status" value="1"/>
</dbReference>
<dbReference type="RefSeq" id="WP_406699427.1">
    <property type="nucleotide sequence ID" value="NZ_CP155447.1"/>
</dbReference>
<dbReference type="InterPro" id="IPR012347">
    <property type="entry name" value="Ferritin-like"/>
</dbReference>
<evidence type="ECO:0000313" key="2">
    <source>
        <dbReference type="EMBL" id="XBH06576.1"/>
    </source>
</evidence>
<dbReference type="EMBL" id="CP155447">
    <property type="protein sequence ID" value="XBH06576.1"/>
    <property type="molecule type" value="Genomic_DNA"/>
</dbReference>
<protein>
    <submittedName>
        <fullName evidence="2">Uncharacterized protein</fullName>
    </submittedName>
</protein>
<dbReference type="AlphaFoldDB" id="A0AAU7CMW7"/>
<name>A0AAU7CMW7_9BACT</name>
<organism evidence="2">
    <name type="scientific">Singulisphaera sp. Ch08</name>
    <dbReference type="NCBI Taxonomy" id="3120278"/>
    <lineage>
        <taxon>Bacteria</taxon>
        <taxon>Pseudomonadati</taxon>
        <taxon>Planctomycetota</taxon>
        <taxon>Planctomycetia</taxon>
        <taxon>Isosphaerales</taxon>
        <taxon>Isosphaeraceae</taxon>
        <taxon>Singulisphaera</taxon>
    </lineage>
</organism>
<feature type="region of interest" description="Disordered" evidence="1">
    <location>
        <begin position="64"/>
        <end position="90"/>
    </location>
</feature>
<dbReference type="Gene3D" id="1.20.1260.10">
    <property type="match status" value="1"/>
</dbReference>
<reference evidence="2" key="1">
    <citation type="submission" date="2024-05" db="EMBL/GenBank/DDBJ databases">
        <title>Planctomycetes of the genus Singulisphaera possess chitinolytic capabilities.</title>
        <authorList>
            <person name="Ivanova A."/>
        </authorList>
    </citation>
    <scope>NUCLEOTIDE SEQUENCE</scope>
    <source>
        <strain evidence="2">Ch08T</strain>
    </source>
</reference>
<evidence type="ECO:0000256" key="1">
    <source>
        <dbReference type="SAM" id="MobiDB-lite"/>
    </source>
</evidence>
<gene>
    <name evidence="2" type="ORF">V5E97_11205</name>
</gene>
<dbReference type="InterPro" id="IPR009078">
    <property type="entry name" value="Ferritin-like_SF"/>
</dbReference>
<accession>A0AAU7CMW7</accession>
<proteinExistence type="predicted"/>